<dbReference type="InParanoid" id="A0A6L2PBG9"/>
<evidence type="ECO:0000313" key="9">
    <source>
        <dbReference type="Proteomes" id="UP000502823"/>
    </source>
</evidence>
<comment type="cofactor">
    <cofactor evidence="1">
        <name>Mn(2+)</name>
        <dbReference type="ChEBI" id="CHEBI:29035"/>
    </cofactor>
</comment>
<dbReference type="GO" id="GO:0046872">
    <property type="term" value="F:metal ion binding"/>
    <property type="evidence" value="ECO:0007669"/>
    <property type="project" value="UniProtKB-KW"/>
</dbReference>
<keyword evidence="5" id="KW-0378">Hydrolase</keyword>
<keyword evidence="6" id="KW-0460">Magnesium</keyword>
<name>A0A6L2PBG9_COPFO</name>
<evidence type="ECO:0008006" key="10">
    <source>
        <dbReference type="Google" id="ProtNLM"/>
    </source>
</evidence>
<evidence type="ECO:0000256" key="1">
    <source>
        <dbReference type="ARBA" id="ARBA00001936"/>
    </source>
</evidence>
<protein>
    <recommendedName>
        <fullName evidence="10">Nudix hydrolase domain-containing protein</fullName>
    </recommendedName>
</protein>
<evidence type="ECO:0000256" key="5">
    <source>
        <dbReference type="ARBA" id="ARBA00022801"/>
    </source>
</evidence>
<reference evidence="9" key="1">
    <citation type="submission" date="2020-01" db="EMBL/GenBank/DDBJ databases">
        <title>Draft genome sequence of the Termite Coptotermes fromosanus.</title>
        <authorList>
            <person name="Itakura S."/>
            <person name="Yosikawa Y."/>
            <person name="Umezawa K."/>
        </authorList>
    </citation>
    <scope>NUCLEOTIDE SEQUENCE [LARGE SCALE GENOMIC DNA]</scope>
</reference>
<dbReference type="InterPro" id="IPR039121">
    <property type="entry name" value="NUDT19"/>
</dbReference>
<dbReference type="EMBL" id="BLKM01010328">
    <property type="protein sequence ID" value="GFG29833.1"/>
    <property type="molecule type" value="Genomic_DNA"/>
</dbReference>
<evidence type="ECO:0000256" key="2">
    <source>
        <dbReference type="ARBA" id="ARBA00001946"/>
    </source>
</evidence>
<evidence type="ECO:0000313" key="8">
    <source>
        <dbReference type="EMBL" id="GFG29833.1"/>
    </source>
</evidence>
<comment type="cofactor">
    <cofactor evidence="2">
        <name>Mg(2+)</name>
        <dbReference type="ChEBI" id="CHEBI:18420"/>
    </cofactor>
</comment>
<accession>A0A6L2PBG9</accession>
<dbReference type="OrthoDB" id="1695362at2759"/>
<dbReference type="AlphaFoldDB" id="A0A6L2PBG9"/>
<evidence type="ECO:0000256" key="4">
    <source>
        <dbReference type="ARBA" id="ARBA00022723"/>
    </source>
</evidence>
<evidence type="ECO:0000256" key="6">
    <source>
        <dbReference type="ARBA" id="ARBA00022842"/>
    </source>
</evidence>
<dbReference type="GO" id="GO:0016818">
    <property type="term" value="F:hydrolase activity, acting on acid anhydrides, in phosphorus-containing anhydrides"/>
    <property type="evidence" value="ECO:0007669"/>
    <property type="project" value="InterPro"/>
</dbReference>
<dbReference type="GO" id="GO:0005739">
    <property type="term" value="C:mitochondrion"/>
    <property type="evidence" value="ECO:0007669"/>
    <property type="project" value="TreeGrafter"/>
</dbReference>
<dbReference type="Proteomes" id="UP000502823">
    <property type="component" value="Unassembled WGS sequence"/>
</dbReference>
<comment type="caution">
    <text evidence="8">The sequence shown here is derived from an EMBL/GenBank/DDBJ whole genome shotgun (WGS) entry which is preliminary data.</text>
</comment>
<dbReference type="PANTHER" id="PTHR12318:SF0">
    <property type="entry name" value="ACYL-COENZYME A DIPHOSPHATASE NUDT19"/>
    <property type="match status" value="1"/>
</dbReference>
<dbReference type="FunCoup" id="A0A6L2PBG9">
    <property type="interactions" value="225"/>
</dbReference>
<gene>
    <name evidence="8" type="ORF">Cfor_02794</name>
</gene>
<dbReference type="PANTHER" id="PTHR12318">
    <property type="entry name" value="TESTOSTERONE-REGULATED PROTEIN RP2"/>
    <property type="match status" value="1"/>
</dbReference>
<dbReference type="CDD" id="cd18870">
    <property type="entry name" value="NUDIX_AcylCoAdiphos_Nudt19"/>
    <property type="match status" value="1"/>
</dbReference>
<proteinExistence type="inferred from homology"/>
<keyword evidence="4" id="KW-0479">Metal-binding</keyword>
<dbReference type="Gene3D" id="3.90.79.10">
    <property type="entry name" value="Nucleoside Triphosphate Pyrophosphohydrolase"/>
    <property type="match status" value="2"/>
</dbReference>
<keyword evidence="7" id="KW-0464">Manganese</keyword>
<sequence length="492" mass="56171">MSKFWKEASSVIVAAKVSFPHGTMCNSVHRVNRPNKNAILKQRIESERLCSPNFKVLALRRSSKNSFFPDSYVFPGGNTHAADSSKEWLDLYDQYGVGEYVFELITSLSRKCSKIRIVESQREDDVLKSIALRITGIRETFEESGVLLCKSKCAHSSQPSSWASYLSGHEIKNWQRKVQEDASEFISLCRHFECYPDIWSLQEWSNWLTPSDYTKRFNTIFFLAALDQMPTVVSSSIEVNELKVHTYIFLKLFVIVKPVKPEDSVSVTPKPTTAHSPETFRVNYRLTNFVFFYQWSTPEELLDLCHKQEIILPPPQFYELSRLVTFGSIEHLANFAIQRNSTGSELWMPVRKQALDGEVTLLPGISTNLLKSSKDENTMESRIITTQAFFTYTFVKYLKRAVYVYVARYAQGLMYRTKPTSQKYSMSKMSQCTCTRRVLCCAGSGKDLYVQHNQLALCDLSHSTSCAFRASCAADSEQHGCMVVCFENGIVS</sequence>
<keyword evidence="9" id="KW-1185">Reference proteome</keyword>
<evidence type="ECO:0000256" key="3">
    <source>
        <dbReference type="ARBA" id="ARBA00005582"/>
    </source>
</evidence>
<organism evidence="8 9">
    <name type="scientific">Coptotermes formosanus</name>
    <name type="common">Formosan subterranean termite</name>
    <dbReference type="NCBI Taxonomy" id="36987"/>
    <lineage>
        <taxon>Eukaryota</taxon>
        <taxon>Metazoa</taxon>
        <taxon>Ecdysozoa</taxon>
        <taxon>Arthropoda</taxon>
        <taxon>Hexapoda</taxon>
        <taxon>Insecta</taxon>
        <taxon>Pterygota</taxon>
        <taxon>Neoptera</taxon>
        <taxon>Polyneoptera</taxon>
        <taxon>Dictyoptera</taxon>
        <taxon>Blattodea</taxon>
        <taxon>Blattoidea</taxon>
        <taxon>Termitoidae</taxon>
        <taxon>Rhinotermitidae</taxon>
        <taxon>Coptotermes</taxon>
    </lineage>
</organism>
<evidence type="ECO:0000256" key="7">
    <source>
        <dbReference type="ARBA" id="ARBA00023211"/>
    </source>
</evidence>
<comment type="similarity">
    <text evidence="3">Belongs to the Nudix hydrolase family.</text>
</comment>